<feature type="transmembrane region" description="Helical" evidence="7">
    <location>
        <begin position="387"/>
        <end position="404"/>
    </location>
</feature>
<keyword evidence="3" id="KW-1003">Cell membrane</keyword>
<evidence type="ECO:0000256" key="5">
    <source>
        <dbReference type="ARBA" id="ARBA00022989"/>
    </source>
</evidence>
<feature type="transmembrane region" description="Helical" evidence="7">
    <location>
        <begin position="351"/>
        <end position="375"/>
    </location>
</feature>
<evidence type="ECO:0000256" key="4">
    <source>
        <dbReference type="ARBA" id="ARBA00022692"/>
    </source>
</evidence>
<keyword evidence="10" id="KW-1185">Reference proteome</keyword>
<keyword evidence="4 7" id="KW-0812">Transmembrane</keyword>
<protein>
    <submittedName>
        <fullName evidence="9">MFS transporter</fullName>
    </submittedName>
</protein>
<evidence type="ECO:0000259" key="8">
    <source>
        <dbReference type="PROSITE" id="PS50850"/>
    </source>
</evidence>
<feature type="transmembrane region" description="Helical" evidence="7">
    <location>
        <begin position="25"/>
        <end position="47"/>
    </location>
</feature>
<feature type="transmembrane region" description="Helical" evidence="7">
    <location>
        <begin position="318"/>
        <end position="339"/>
    </location>
</feature>
<gene>
    <name evidence="9" type="ORF">RGQ30_27760</name>
</gene>
<dbReference type="SUPFAM" id="SSF103473">
    <property type="entry name" value="MFS general substrate transporter"/>
    <property type="match status" value="1"/>
</dbReference>
<feature type="transmembrane region" description="Helical" evidence="7">
    <location>
        <begin position="231"/>
        <end position="253"/>
    </location>
</feature>
<dbReference type="RefSeq" id="WP_130557626.1">
    <property type="nucleotide sequence ID" value="NZ_AP028947.1"/>
</dbReference>
<feature type="domain" description="Major facilitator superfamily (MFS) profile" evidence="8">
    <location>
        <begin position="1"/>
        <end position="409"/>
    </location>
</feature>
<dbReference type="GO" id="GO:0022857">
    <property type="term" value="F:transmembrane transporter activity"/>
    <property type="evidence" value="ECO:0007669"/>
    <property type="project" value="InterPro"/>
</dbReference>
<feature type="transmembrane region" description="Helical" evidence="7">
    <location>
        <begin position="59"/>
        <end position="80"/>
    </location>
</feature>
<dbReference type="PROSITE" id="PS50850">
    <property type="entry name" value="MFS"/>
    <property type="match status" value="1"/>
</dbReference>
<dbReference type="CDD" id="cd17472">
    <property type="entry name" value="MFS_YajR_like"/>
    <property type="match status" value="1"/>
</dbReference>
<dbReference type="Proteomes" id="UP001329151">
    <property type="component" value="Chromosome"/>
</dbReference>
<feature type="transmembrane region" description="Helical" evidence="7">
    <location>
        <begin position="177"/>
        <end position="198"/>
    </location>
</feature>
<dbReference type="GO" id="GO:0005886">
    <property type="term" value="C:plasma membrane"/>
    <property type="evidence" value="ECO:0007669"/>
    <property type="project" value="UniProtKB-SubCell"/>
</dbReference>
<dbReference type="PROSITE" id="PS00216">
    <property type="entry name" value="SUGAR_TRANSPORT_1"/>
    <property type="match status" value="1"/>
</dbReference>
<keyword evidence="5 7" id="KW-1133">Transmembrane helix</keyword>
<feature type="transmembrane region" description="Helical" evidence="7">
    <location>
        <begin position="265"/>
        <end position="283"/>
    </location>
</feature>
<dbReference type="KEGG" id="lto:RGQ30_27760"/>
<sequence length="426" mass="44952">MSLKSVSRTSVPDAFTMLPAERKAAGWLASIYALRMFGMFMILPVFSLHAAGLPGGDNLSLIGLAMGIYGLAQACMQIPLGWASDKIGRKPIIIGGLLLFAAGCWLGYVAETVEQLVWARALQGAGAISAALSALLADVTRDEVRSKGMAMIGASIGITFALSLVCAPVLYKFFGLSGLFGITGVLSILGIGVVIWLLPTPNLADQQAKLQGSFADGWAVLTQTDLLRLNLGIFTLHLTQMSLFVVVPSLLLSGLGLPLEEHWKVYLPVVLGSFVLMVPLMVWSEKKAKTKQVKLGSIALMAVVLLGLVLLADQGWVVVLLLLAYFVGFNLLEATLPSWVSRVAPLSHRGLALGVYNTSQALGLFAGGALGGLAFRHLGAQGVFEGVLLLVVLWFLLAMGIKALPPRATTVQPGNSDSNTASTSPT</sequence>
<dbReference type="PANTHER" id="PTHR23517">
    <property type="entry name" value="RESISTANCE PROTEIN MDTM, PUTATIVE-RELATED-RELATED"/>
    <property type="match status" value="1"/>
</dbReference>
<dbReference type="Gene3D" id="1.20.1250.20">
    <property type="entry name" value="MFS general substrate transporter like domains"/>
    <property type="match status" value="1"/>
</dbReference>
<keyword evidence="6 7" id="KW-0472">Membrane</keyword>
<feature type="transmembrane region" description="Helical" evidence="7">
    <location>
        <begin position="116"/>
        <end position="137"/>
    </location>
</feature>
<dbReference type="InterPro" id="IPR050171">
    <property type="entry name" value="MFS_Transporters"/>
</dbReference>
<accession>A0AA86J8W1</accession>
<proteinExistence type="predicted"/>
<dbReference type="Pfam" id="PF07690">
    <property type="entry name" value="MFS_1"/>
    <property type="match status" value="1"/>
</dbReference>
<feature type="transmembrane region" description="Helical" evidence="7">
    <location>
        <begin position="295"/>
        <end position="312"/>
    </location>
</feature>
<dbReference type="InterPro" id="IPR020846">
    <property type="entry name" value="MFS_dom"/>
</dbReference>
<name>A0AA86J8W1_9BURK</name>
<dbReference type="AlphaFoldDB" id="A0AA86J8W1"/>
<feature type="transmembrane region" description="Helical" evidence="7">
    <location>
        <begin position="92"/>
        <end position="110"/>
    </location>
</feature>
<dbReference type="InterPro" id="IPR036259">
    <property type="entry name" value="MFS_trans_sf"/>
</dbReference>
<evidence type="ECO:0000313" key="9">
    <source>
        <dbReference type="EMBL" id="BET27275.1"/>
    </source>
</evidence>
<dbReference type="InterPro" id="IPR005829">
    <property type="entry name" value="Sugar_transporter_CS"/>
</dbReference>
<evidence type="ECO:0000256" key="6">
    <source>
        <dbReference type="ARBA" id="ARBA00023136"/>
    </source>
</evidence>
<evidence type="ECO:0000313" key="10">
    <source>
        <dbReference type="Proteomes" id="UP001329151"/>
    </source>
</evidence>
<keyword evidence="2" id="KW-0813">Transport</keyword>
<evidence type="ECO:0000256" key="2">
    <source>
        <dbReference type="ARBA" id="ARBA00022448"/>
    </source>
</evidence>
<dbReference type="PANTHER" id="PTHR23517:SF2">
    <property type="entry name" value="MULTIDRUG RESISTANCE PROTEIN MDTH"/>
    <property type="match status" value="1"/>
</dbReference>
<dbReference type="InterPro" id="IPR011701">
    <property type="entry name" value="MFS"/>
</dbReference>
<evidence type="ECO:0000256" key="3">
    <source>
        <dbReference type="ARBA" id="ARBA00022475"/>
    </source>
</evidence>
<evidence type="ECO:0000256" key="1">
    <source>
        <dbReference type="ARBA" id="ARBA00004651"/>
    </source>
</evidence>
<reference evidence="9 10" key="1">
    <citation type="submission" date="2023-10" db="EMBL/GenBank/DDBJ databases">
        <title>Complete Genome Sequence of Limnobacter thiooxidans CS-K2T, Isolated from freshwater lake sediments in Bavaria, Germany.</title>
        <authorList>
            <person name="Naruki M."/>
            <person name="Watanabe A."/>
            <person name="Warashina T."/>
            <person name="Morita T."/>
            <person name="Arakawa K."/>
        </authorList>
    </citation>
    <scope>NUCLEOTIDE SEQUENCE [LARGE SCALE GENOMIC DNA]</scope>
    <source>
        <strain evidence="9 10">CS-K2</strain>
    </source>
</reference>
<feature type="transmembrane region" description="Helical" evidence="7">
    <location>
        <begin position="149"/>
        <end position="171"/>
    </location>
</feature>
<evidence type="ECO:0000256" key="7">
    <source>
        <dbReference type="SAM" id="Phobius"/>
    </source>
</evidence>
<dbReference type="EMBL" id="AP028947">
    <property type="protein sequence ID" value="BET27275.1"/>
    <property type="molecule type" value="Genomic_DNA"/>
</dbReference>
<comment type="subcellular location">
    <subcellularLocation>
        <location evidence="1">Cell membrane</location>
        <topology evidence="1">Multi-pass membrane protein</topology>
    </subcellularLocation>
</comment>
<organism evidence="9 10">
    <name type="scientific">Limnobacter thiooxidans</name>
    <dbReference type="NCBI Taxonomy" id="131080"/>
    <lineage>
        <taxon>Bacteria</taxon>
        <taxon>Pseudomonadati</taxon>
        <taxon>Pseudomonadota</taxon>
        <taxon>Betaproteobacteria</taxon>
        <taxon>Burkholderiales</taxon>
        <taxon>Burkholderiaceae</taxon>
        <taxon>Limnobacter</taxon>
    </lineage>
</organism>